<dbReference type="Pfam" id="PF11917">
    <property type="entry name" value="DUF3435"/>
    <property type="match status" value="2"/>
</dbReference>
<evidence type="ECO:0000313" key="2">
    <source>
        <dbReference type="Proteomes" id="UP001642406"/>
    </source>
</evidence>
<organism evidence="1 2">
    <name type="scientific">Sporothrix bragantina</name>
    <dbReference type="NCBI Taxonomy" id="671064"/>
    <lineage>
        <taxon>Eukaryota</taxon>
        <taxon>Fungi</taxon>
        <taxon>Dikarya</taxon>
        <taxon>Ascomycota</taxon>
        <taxon>Pezizomycotina</taxon>
        <taxon>Sordariomycetes</taxon>
        <taxon>Sordariomycetidae</taxon>
        <taxon>Ophiostomatales</taxon>
        <taxon>Ophiostomataceae</taxon>
        <taxon>Sporothrix</taxon>
    </lineage>
</organism>
<dbReference type="EMBL" id="CAWUHC010000033">
    <property type="protein sequence ID" value="CAK7221110.1"/>
    <property type="molecule type" value="Genomic_DNA"/>
</dbReference>
<keyword evidence="2" id="KW-1185">Reference proteome</keyword>
<sequence>MDFLHYLCETYKISLWGTSLEYFRQYKQLYASATGRYKDRNVPLFGLRAPNANGKDVADSGDMLVLQTFNIAYNTSISPLERHRVQLSGCYLFLACTGARPAEIVDNEKSISKDGSYQELWGLQAIVVRHPETGKDVLAMAVKLIHHKGADGKPKPTIFFFTPTRRLIFCLITVIVSLAVSDEAFDTPSLTSEWLKRPIVRRFHGSVPSPEEALPYHKLRDGMGRPSLDAGCEKPIEPKAFRKGAANEVNDKLLDSADPDTGRSWNLSLLLAEGSHGIIMHMLLDPGQFLEDPLQYSFCRLRSFVSLLLEIEPALLRAFNSKRRTPLHYLIFPLPSKNDDATTLRALNASKEAIITSSGSRRREKLKAGQYRIKGRDNEQEIRELIKAIRTKQAQREKAVRRTYHAYYFYNRPTWEIERQARGEPEVEYAESVAELHIPERAQLAQLFYSQPGYLSDEKLAELRIESGELMTALRLKRETPKQQLHDGLVPSRGGPRERRPAIVVSCVDVDSACGEQLLHDGLVPSLGGPQERRPAIVVSCVDVDSACGEQLLHDGLVPSLGGIRERRPAIVVSCVDVDSACSEQLLHDGLVPSLGGIRERRPAIVVSCVDVDSACGEQLLYDGLAPSLGGKRERRPAILILYIDIDLACGEKLLHDGVVPSRGGIPERRPAIVVSCVDVDSACSEQLLHDGLVPSLGGIRERRPAIVVSCVDVDSACVQQPLHDGVVPSLGGIPERRPAIVVSCVDVDSACGEQLLHDGLVPSLGGPQERRPAIVVSCVDVDSACGEQLLHDGLVPSPGGPQERRPAIAVSCVDVDSACSEQLLHDGLVPSLGGIRERRLAITVLCIDVDSACGEQLLHDGLVPSRGGPRERRPAIVVSCVDVDSACGEQLLHDGLVPSLGGIRERRLAITVLCIDVDSACGEQLLHDGLVPSRGGPRERRPAIAVSCVDVSVHLGCPLQN</sequence>
<name>A0ABP0BNA1_9PEZI</name>
<protein>
    <submittedName>
        <fullName evidence="1">Uncharacterized protein</fullName>
    </submittedName>
</protein>
<proteinExistence type="predicted"/>
<dbReference type="Proteomes" id="UP001642406">
    <property type="component" value="Unassembled WGS sequence"/>
</dbReference>
<comment type="caution">
    <text evidence="1">The sequence shown here is derived from an EMBL/GenBank/DDBJ whole genome shotgun (WGS) entry which is preliminary data.</text>
</comment>
<accession>A0ABP0BNA1</accession>
<evidence type="ECO:0000313" key="1">
    <source>
        <dbReference type="EMBL" id="CAK7221110.1"/>
    </source>
</evidence>
<dbReference type="PANTHER" id="PTHR37535:SF4">
    <property type="entry name" value="FLUG DOMAIN-CONTAINING PROTEIN"/>
    <property type="match status" value="1"/>
</dbReference>
<dbReference type="InterPro" id="IPR021842">
    <property type="entry name" value="DUF3435"/>
</dbReference>
<reference evidence="1 2" key="1">
    <citation type="submission" date="2024-01" db="EMBL/GenBank/DDBJ databases">
        <authorList>
            <person name="Allen C."/>
            <person name="Tagirdzhanova G."/>
        </authorList>
    </citation>
    <scope>NUCLEOTIDE SEQUENCE [LARGE SCALE GENOMIC DNA]</scope>
</reference>
<gene>
    <name evidence="1" type="ORF">SBRCBS47491_004416</name>
</gene>
<dbReference type="PANTHER" id="PTHR37535">
    <property type="entry name" value="FLUG DOMAIN PROTEIN"/>
    <property type="match status" value="1"/>
</dbReference>